<dbReference type="EMBL" id="STGJ01000003">
    <property type="protein sequence ID" value="TIC85287.1"/>
    <property type="molecule type" value="Genomic_DNA"/>
</dbReference>
<keyword evidence="1" id="KW-0479">Metal-binding</keyword>
<organism evidence="3 4">
    <name type="scientific">Crenobacter intestini</name>
    <dbReference type="NCBI Taxonomy" id="2563443"/>
    <lineage>
        <taxon>Bacteria</taxon>
        <taxon>Pseudomonadati</taxon>
        <taxon>Pseudomonadota</taxon>
        <taxon>Betaproteobacteria</taxon>
        <taxon>Neisseriales</taxon>
        <taxon>Neisseriaceae</taxon>
        <taxon>Crenobacter</taxon>
    </lineage>
</organism>
<evidence type="ECO:0000313" key="3">
    <source>
        <dbReference type="EMBL" id="TIC85287.1"/>
    </source>
</evidence>
<comment type="caution">
    <text evidence="3">The sequence shown here is derived from an EMBL/GenBank/DDBJ whole genome shotgun (WGS) entry which is preliminary data.</text>
</comment>
<dbReference type="Pfam" id="PF01557">
    <property type="entry name" value="FAA_hydrolase"/>
    <property type="match status" value="1"/>
</dbReference>
<evidence type="ECO:0000256" key="1">
    <source>
        <dbReference type="ARBA" id="ARBA00022723"/>
    </source>
</evidence>
<feature type="domain" description="Fumarylacetoacetase-like C-terminal" evidence="2">
    <location>
        <begin position="16"/>
        <end position="211"/>
    </location>
</feature>
<evidence type="ECO:0000313" key="4">
    <source>
        <dbReference type="Proteomes" id="UP000308891"/>
    </source>
</evidence>
<sequence>MNELDLAGRAVRPANIFCIGRNYAAHAAELGNPVEEEPLVFLKPTSALLPEGQAIVLPAFSSDVHYEAELVLLIGEGGNDIAEEDALAHVAGYGLGLDLTCRDVQNAAKARGLPWAKGKGFRGAACVSSFVPASKVAAPGMLTFTLDINGERRQTGDTSHMLFPPARLIAYLSRVFGLSAGDLVYTGTPAGVAALKPGDALLLALAGVVQASWQVAR</sequence>
<dbReference type="Gene3D" id="3.90.850.10">
    <property type="entry name" value="Fumarylacetoacetase-like, C-terminal domain"/>
    <property type="match status" value="1"/>
</dbReference>
<gene>
    <name evidence="3" type="ORF">E5K04_04700</name>
</gene>
<dbReference type="InterPro" id="IPR011234">
    <property type="entry name" value="Fumarylacetoacetase-like_C"/>
</dbReference>
<keyword evidence="3" id="KW-0378">Hydrolase</keyword>
<dbReference type="AlphaFoldDB" id="A0A4T0V1X4"/>
<dbReference type="GO" id="GO:0018773">
    <property type="term" value="F:acetylpyruvate hydrolase activity"/>
    <property type="evidence" value="ECO:0007669"/>
    <property type="project" value="TreeGrafter"/>
</dbReference>
<dbReference type="SUPFAM" id="SSF56529">
    <property type="entry name" value="FAH"/>
    <property type="match status" value="1"/>
</dbReference>
<reference evidence="3 4" key="1">
    <citation type="submission" date="2019-04" db="EMBL/GenBank/DDBJ databases">
        <title>Crenobacter sp. nov.</title>
        <authorList>
            <person name="Shi S."/>
        </authorList>
    </citation>
    <scope>NUCLEOTIDE SEQUENCE [LARGE SCALE GENOMIC DNA]</scope>
    <source>
        <strain evidence="3 4">GY 70310</strain>
    </source>
</reference>
<dbReference type="RefSeq" id="WP_136551736.1">
    <property type="nucleotide sequence ID" value="NZ_STGJ01000003.1"/>
</dbReference>
<protein>
    <submittedName>
        <fullName evidence="3">Fumarylacetoacetate hydrolase family protein</fullName>
    </submittedName>
</protein>
<name>A0A4T0V1X4_9NEIS</name>
<dbReference type="InterPro" id="IPR036663">
    <property type="entry name" value="Fumarylacetoacetase_C_sf"/>
</dbReference>
<dbReference type="Proteomes" id="UP000308891">
    <property type="component" value="Unassembled WGS sequence"/>
</dbReference>
<dbReference type="GO" id="GO:0046872">
    <property type="term" value="F:metal ion binding"/>
    <property type="evidence" value="ECO:0007669"/>
    <property type="project" value="UniProtKB-KW"/>
</dbReference>
<dbReference type="PANTHER" id="PTHR11820">
    <property type="entry name" value="ACYLPYRUVASE"/>
    <property type="match status" value="1"/>
</dbReference>
<dbReference type="PANTHER" id="PTHR11820:SF7">
    <property type="entry name" value="ACYLPYRUVASE FAHD1, MITOCHONDRIAL"/>
    <property type="match status" value="1"/>
</dbReference>
<dbReference type="OrthoDB" id="9805307at2"/>
<accession>A0A4T0V1X4</accession>
<keyword evidence="4" id="KW-1185">Reference proteome</keyword>
<proteinExistence type="predicted"/>
<evidence type="ECO:0000259" key="2">
    <source>
        <dbReference type="Pfam" id="PF01557"/>
    </source>
</evidence>